<keyword evidence="2" id="KW-1185">Reference proteome</keyword>
<name>A0A8J5EUX2_ZINOF</name>
<evidence type="ECO:0000313" key="2">
    <source>
        <dbReference type="Proteomes" id="UP000734854"/>
    </source>
</evidence>
<comment type="caution">
    <text evidence="1">The sequence shown here is derived from an EMBL/GenBank/DDBJ whole genome shotgun (WGS) entry which is preliminary data.</text>
</comment>
<dbReference type="EMBL" id="JACMSC010000020">
    <property type="protein sequence ID" value="KAG6471499.1"/>
    <property type="molecule type" value="Genomic_DNA"/>
</dbReference>
<reference evidence="1 2" key="1">
    <citation type="submission" date="2020-08" db="EMBL/GenBank/DDBJ databases">
        <title>Plant Genome Project.</title>
        <authorList>
            <person name="Zhang R.-G."/>
        </authorList>
    </citation>
    <scope>NUCLEOTIDE SEQUENCE [LARGE SCALE GENOMIC DNA]</scope>
    <source>
        <tissue evidence="1">Rhizome</tissue>
    </source>
</reference>
<sequence length="103" mass="11721">MGETIPAAFSSPHGKRYPPRQVAFKRPTSLFLAPFCRFCYCGYLTGPPILLLLASCRTLRESKLEIGSYDLGELDQALFMYLDGQQDNQTSAQEHRRESYKLI</sequence>
<organism evidence="1 2">
    <name type="scientific">Zingiber officinale</name>
    <name type="common">Ginger</name>
    <name type="synonym">Amomum zingiber</name>
    <dbReference type="NCBI Taxonomy" id="94328"/>
    <lineage>
        <taxon>Eukaryota</taxon>
        <taxon>Viridiplantae</taxon>
        <taxon>Streptophyta</taxon>
        <taxon>Embryophyta</taxon>
        <taxon>Tracheophyta</taxon>
        <taxon>Spermatophyta</taxon>
        <taxon>Magnoliopsida</taxon>
        <taxon>Liliopsida</taxon>
        <taxon>Zingiberales</taxon>
        <taxon>Zingiberaceae</taxon>
        <taxon>Zingiber</taxon>
    </lineage>
</organism>
<accession>A0A8J5EUX2</accession>
<dbReference type="AlphaFoldDB" id="A0A8J5EUX2"/>
<evidence type="ECO:0000313" key="1">
    <source>
        <dbReference type="EMBL" id="KAG6471499.1"/>
    </source>
</evidence>
<protein>
    <submittedName>
        <fullName evidence="1">Uncharacterized protein</fullName>
    </submittedName>
</protein>
<proteinExistence type="predicted"/>
<dbReference type="Proteomes" id="UP000734854">
    <property type="component" value="Unassembled WGS sequence"/>
</dbReference>
<gene>
    <name evidence="1" type="ORF">ZIOFF_068941</name>
</gene>